<dbReference type="InterPro" id="IPR029016">
    <property type="entry name" value="GAF-like_dom_sf"/>
</dbReference>
<comment type="caution">
    <text evidence="1">The sequence shown here is derived from an EMBL/GenBank/DDBJ whole genome shotgun (WGS) entry which is preliminary data.</text>
</comment>
<dbReference type="AlphaFoldDB" id="A0A328TL73"/>
<evidence type="ECO:0008006" key="3">
    <source>
        <dbReference type="Google" id="ProtNLM"/>
    </source>
</evidence>
<gene>
    <name evidence="1" type="ORF">ACZ87_01832</name>
</gene>
<name>A0A328TL73_9GAMM</name>
<accession>A0A328TL73</accession>
<protein>
    <recommendedName>
        <fullName evidence="3">GAF domain protein</fullName>
    </recommendedName>
</protein>
<keyword evidence="2" id="KW-1185">Reference proteome</keyword>
<dbReference type="SUPFAM" id="SSF55781">
    <property type="entry name" value="GAF domain-like"/>
    <property type="match status" value="1"/>
</dbReference>
<dbReference type="Proteomes" id="UP000244334">
    <property type="component" value="Unassembled WGS sequence"/>
</dbReference>
<organism evidence="1 2">
    <name type="scientific">Candidatus Erwinia dacicola</name>
    <dbReference type="NCBI Taxonomy" id="252393"/>
    <lineage>
        <taxon>Bacteria</taxon>
        <taxon>Pseudomonadati</taxon>
        <taxon>Pseudomonadota</taxon>
        <taxon>Gammaproteobacteria</taxon>
        <taxon>Enterobacterales</taxon>
        <taxon>Erwiniaceae</taxon>
        <taxon>Erwinia</taxon>
    </lineage>
</organism>
<dbReference type="EMBL" id="LJAM02000156">
    <property type="protein sequence ID" value="RAP71357.1"/>
    <property type="molecule type" value="Genomic_DNA"/>
</dbReference>
<evidence type="ECO:0000313" key="1">
    <source>
        <dbReference type="EMBL" id="RAP71357.1"/>
    </source>
</evidence>
<sequence>MLPLVVSGQIIGMLDIDSVEYNHFDSEDEAGLKALTDGLC</sequence>
<dbReference type="Gene3D" id="3.30.450.40">
    <property type="match status" value="1"/>
</dbReference>
<reference evidence="1" key="1">
    <citation type="submission" date="2018-04" db="EMBL/GenBank/DDBJ databases">
        <title>Genomes of the Obligate Erwinia dacicola and Facultative Enterobacter sp. OLF Endosymbionts of the Olive Fruit fly, Bactrocera oleae.</title>
        <authorList>
            <person name="Estes A.M."/>
            <person name="Hearn D.J."/>
            <person name="Agarwal S."/>
            <person name="Pierson E.A."/>
            <person name="Dunning-Hotopp J.C."/>
        </authorList>
    </citation>
    <scope>NUCLEOTIDE SEQUENCE [LARGE SCALE GENOMIC DNA]</scope>
    <source>
        <strain evidence="1">Oroville</strain>
    </source>
</reference>
<proteinExistence type="predicted"/>
<evidence type="ECO:0000313" key="2">
    <source>
        <dbReference type="Proteomes" id="UP000244334"/>
    </source>
</evidence>